<sequence length="286" mass="34133">MHLKKLVRKLRHYRFFEPLFYIGKSKNVKRYREIRKRLEKKDKAYTKDHPELIPLHKKLNRLKKKQMVEWESIVYCDGYFYQGYKRIGINGIKPTEERIEKYGIKEFFSKDRVALDIGSNAGFLTCYLSDFFEKVDGIELNPYLIEMGEATKKFLERENIEFISNDFIDHQFKSEYDVVFSLSNHHTIDGNLEMGFESYIKKIYEILGEDGILFFESHDIDGGDADLEGKFKIASKYFELVDHKMVRAFFDVDIDKLFAIFRRKKEKSESTSLDFSLEKARSKYHY</sequence>
<dbReference type="Proteomes" id="UP001207337">
    <property type="component" value="Unassembled WGS sequence"/>
</dbReference>
<dbReference type="RefSeq" id="WP_265790387.1">
    <property type="nucleotide sequence ID" value="NZ_BAABRS010000003.1"/>
</dbReference>
<dbReference type="EMBL" id="JAJNDC010000003">
    <property type="protein sequence ID" value="MCW9713581.1"/>
    <property type="molecule type" value="Genomic_DNA"/>
</dbReference>
<dbReference type="Pfam" id="PF08241">
    <property type="entry name" value="Methyltransf_11"/>
    <property type="match status" value="1"/>
</dbReference>
<dbReference type="GO" id="GO:0032259">
    <property type="term" value="P:methylation"/>
    <property type="evidence" value="ECO:0007669"/>
    <property type="project" value="UniProtKB-KW"/>
</dbReference>
<feature type="domain" description="Methyltransferase type 11" evidence="1">
    <location>
        <begin position="115"/>
        <end position="215"/>
    </location>
</feature>
<protein>
    <submittedName>
        <fullName evidence="2">Class I SAM-dependent methyltransferase</fullName>
    </submittedName>
</protein>
<dbReference type="InterPro" id="IPR029063">
    <property type="entry name" value="SAM-dependent_MTases_sf"/>
</dbReference>
<reference evidence="2 3" key="1">
    <citation type="submission" date="2021-11" db="EMBL/GenBank/DDBJ databases">
        <title>Aliifidinibius sp. nov., a new bacterium isolated from saline soil.</title>
        <authorList>
            <person name="Galisteo C."/>
            <person name="De La Haba R."/>
            <person name="Sanchez-Porro C."/>
            <person name="Ventosa A."/>
        </authorList>
    </citation>
    <scope>NUCLEOTIDE SEQUENCE [LARGE SCALE GENOMIC DNA]</scope>
    <source>
        <strain evidence="2 3">KACC 190600</strain>
    </source>
</reference>
<evidence type="ECO:0000259" key="1">
    <source>
        <dbReference type="Pfam" id="PF08241"/>
    </source>
</evidence>
<comment type="caution">
    <text evidence="2">The sequence shown here is derived from an EMBL/GenBank/DDBJ whole genome shotgun (WGS) entry which is preliminary data.</text>
</comment>
<evidence type="ECO:0000313" key="3">
    <source>
        <dbReference type="Proteomes" id="UP001207337"/>
    </source>
</evidence>
<keyword evidence="3" id="KW-1185">Reference proteome</keyword>
<keyword evidence="2" id="KW-0808">Transferase</keyword>
<dbReference type="InterPro" id="IPR013216">
    <property type="entry name" value="Methyltransf_11"/>
</dbReference>
<evidence type="ECO:0000313" key="2">
    <source>
        <dbReference type="EMBL" id="MCW9713581.1"/>
    </source>
</evidence>
<organism evidence="2 3">
    <name type="scientific">Fodinibius salicampi</name>
    <dbReference type="NCBI Taxonomy" id="1920655"/>
    <lineage>
        <taxon>Bacteria</taxon>
        <taxon>Pseudomonadati</taxon>
        <taxon>Balneolota</taxon>
        <taxon>Balneolia</taxon>
        <taxon>Balneolales</taxon>
        <taxon>Balneolaceae</taxon>
        <taxon>Fodinibius</taxon>
    </lineage>
</organism>
<proteinExistence type="predicted"/>
<dbReference type="CDD" id="cd02440">
    <property type="entry name" value="AdoMet_MTases"/>
    <property type="match status" value="1"/>
</dbReference>
<dbReference type="Gene3D" id="3.40.50.150">
    <property type="entry name" value="Vaccinia Virus protein VP39"/>
    <property type="match status" value="1"/>
</dbReference>
<keyword evidence="2" id="KW-0489">Methyltransferase</keyword>
<name>A0ABT3Q0M5_9BACT</name>
<accession>A0ABT3Q0M5</accession>
<dbReference type="GO" id="GO:0008168">
    <property type="term" value="F:methyltransferase activity"/>
    <property type="evidence" value="ECO:0007669"/>
    <property type="project" value="UniProtKB-KW"/>
</dbReference>
<dbReference type="SUPFAM" id="SSF53335">
    <property type="entry name" value="S-adenosyl-L-methionine-dependent methyltransferases"/>
    <property type="match status" value="1"/>
</dbReference>
<gene>
    <name evidence="2" type="ORF">LQ318_11785</name>
</gene>